<dbReference type="RefSeq" id="WP_111145551.1">
    <property type="nucleotide sequence ID" value="NZ_QKRB01000034.1"/>
</dbReference>
<evidence type="ECO:0000313" key="3">
    <source>
        <dbReference type="Proteomes" id="UP000249522"/>
    </source>
</evidence>
<dbReference type="Proteomes" id="UP000249522">
    <property type="component" value="Unassembled WGS sequence"/>
</dbReference>
<proteinExistence type="predicted"/>
<keyword evidence="3" id="KW-1185">Reference proteome</keyword>
<dbReference type="EMBL" id="QKRB01000034">
    <property type="protein sequence ID" value="PZD96978.1"/>
    <property type="molecule type" value="Genomic_DNA"/>
</dbReference>
<keyword evidence="1" id="KW-0472">Membrane</keyword>
<keyword evidence="1" id="KW-0812">Transmembrane</keyword>
<name>A0A2W1L9T4_9BACL</name>
<accession>A0A2W1L9T4</accession>
<feature type="transmembrane region" description="Helical" evidence="1">
    <location>
        <begin position="85"/>
        <end position="106"/>
    </location>
</feature>
<keyword evidence="1" id="KW-1133">Transmembrane helix</keyword>
<evidence type="ECO:0000313" key="2">
    <source>
        <dbReference type="EMBL" id="PZD96978.1"/>
    </source>
</evidence>
<feature type="transmembrane region" description="Helical" evidence="1">
    <location>
        <begin position="48"/>
        <end position="73"/>
    </location>
</feature>
<sequence length="214" mass="24532">MEDLNRTQNNQSNIVFYFMLSISIIGSIVILFQNIFQWTIVEFFTPFIAQFIEIFGYLIFALCSLIVLIYFVVGTQRQRTRRGIPILLNMIVLILVIVVPFTSITVNLNFRFNKSEREEVVQMILDGSIRPNVSYNSALIQLPDNYKKLSKGGGEIVIEGNGSDVQVLFYTYRGVIDNYAGFIYTADGGRPNEIFGEFIQVEKMGENWFWVSAT</sequence>
<dbReference type="AlphaFoldDB" id="A0A2W1L9T4"/>
<gene>
    <name evidence="2" type="ORF">DNH61_04850</name>
</gene>
<comment type="caution">
    <text evidence="2">The sequence shown here is derived from an EMBL/GenBank/DDBJ whole genome shotgun (WGS) entry which is preliminary data.</text>
</comment>
<protein>
    <submittedName>
        <fullName evidence="2">Uncharacterized protein</fullName>
    </submittedName>
</protein>
<organism evidence="2 3">
    <name type="scientific">Paenibacillus sambharensis</name>
    <dbReference type="NCBI Taxonomy" id="1803190"/>
    <lineage>
        <taxon>Bacteria</taxon>
        <taxon>Bacillati</taxon>
        <taxon>Bacillota</taxon>
        <taxon>Bacilli</taxon>
        <taxon>Bacillales</taxon>
        <taxon>Paenibacillaceae</taxon>
        <taxon>Paenibacillus</taxon>
    </lineage>
</organism>
<reference evidence="2 3" key="1">
    <citation type="submission" date="2018-06" db="EMBL/GenBank/DDBJ databases">
        <title>Paenibacillus imtechensis sp. nov.</title>
        <authorList>
            <person name="Pinnaka A.K."/>
            <person name="Singh H."/>
            <person name="Kaur M."/>
        </authorList>
    </citation>
    <scope>NUCLEOTIDE SEQUENCE [LARGE SCALE GENOMIC DNA]</scope>
    <source>
        <strain evidence="2 3">SMB1</strain>
    </source>
</reference>
<feature type="transmembrane region" description="Helical" evidence="1">
    <location>
        <begin position="14"/>
        <end position="36"/>
    </location>
</feature>
<dbReference type="OrthoDB" id="2425792at2"/>
<evidence type="ECO:0000256" key="1">
    <source>
        <dbReference type="SAM" id="Phobius"/>
    </source>
</evidence>